<keyword evidence="2" id="KW-1185">Reference proteome</keyword>
<accession>A0A4R3NV01</accession>
<protein>
    <submittedName>
        <fullName evidence="1">Uncharacterized protein</fullName>
    </submittedName>
</protein>
<evidence type="ECO:0000313" key="1">
    <source>
        <dbReference type="EMBL" id="TCT42083.1"/>
    </source>
</evidence>
<dbReference type="AlphaFoldDB" id="A0A4R3NV01"/>
<reference evidence="1 2" key="1">
    <citation type="submission" date="2019-03" db="EMBL/GenBank/DDBJ databases">
        <title>Freshwater and sediment microbial communities from various areas in North America, analyzing microbe dynamics in response to fracking.</title>
        <authorList>
            <person name="Lamendella R."/>
        </authorList>
    </citation>
    <scope>NUCLEOTIDE SEQUENCE [LARGE SCALE GENOMIC DNA]</scope>
    <source>
        <strain evidence="1 2">175.2</strain>
    </source>
</reference>
<dbReference type="EMBL" id="SMAR01000005">
    <property type="protein sequence ID" value="TCT42083.1"/>
    <property type="molecule type" value="Genomic_DNA"/>
</dbReference>
<gene>
    <name evidence="1" type="ORF">EDC90_100598</name>
</gene>
<comment type="caution">
    <text evidence="1">The sequence shown here is derived from an EMBL/GenBank/DDBJ whole genome shotgun (WGS) entry which is preliminary data.</text>
</comment>
<evidence type="ECO:0000313" key="2">
    <source>
        <dbReference type="Proteomes" id="UP000295097"/>
    </source>
</evidence>
<sequence length="87" mass="9995">MIDNVICVCMRRDLQTFAVAAIYIAENIEAGHYRVVVPEVDLALFSEAVSSPFQVISEEIYSDLRDCLKARMGPHCDKFGWYFQQFI</sequence>
<name>A0A4R3NV01_9HYPH</name>
<organism evidence="1 2">
    <name type="scientific">Martelella mediterranea</name>
    <dbReference type="NCBI Taxonomy" id="293089"/>
    <lineage>
        <taxon>Bacteria</taxon>
        <taxon>Pseudomonadati</taxon>
        <taxon>Pseudomonadota</taxon>
        <taxon>Alphaproteobacteria</taxon>
        <taxon>Hyphomicrobiales</taxon>
        <taxon>Aurantimonadaceae</taxon>
        <taxon>Martelella</taxon>
    </lineage>
</organism>
<proteinExistence type="predicted"/>
<dbReference type="RefSeq" id="WP_132309283.1">
    <property type="nucleotide sequence ID" value="NZ_SMAR01000005.1"/>
</dbReference>
<dbReference type="Proteomes" id="UP000295097">
    <property type="component" value="Unassembled WGS sequence"/>
</dbReference>
<dbReference type="OrthoDB" id="5323158at2"/>